<keyword evidence="2" id="KW-1185">Reference proteome</keyword>
<proteinExistence type="predicted"/>
<organism evidence="1 2">
    <name type="scientific">Nocardia tenerifensis</name>
    <dbReference type="NCBI Taxonomy" id="228006"/>
    <lineage>
        <taxon>Bacteria</taxon>
        <taxon>Bacillati</taxon>
        <taxon>Actinomycetota</taxon>
        <taxon>Actinomycetes</taxon>
        <taxon>Mycobacteriales</taxon>
        <taxon>Nocardiaceae</taxon>
        <taxon>Nocardia</taxon>
    </lineage>
</organism>
<comment type="caution">
    <text evidence="1">The sequence shown here is derived from an EMBL/GenBank/DDBJ whole genome shotgun (WGS) entry which is preliminary data.</text>
</comment>
<gene>
    <name evidence="1" type="ORF">DFR70_102143</name>
</gene>
<protein>
    <recommendedName>
        <fullName evidence="3">Condensation domain-containing protein</fullName>
    </recommendedName>
</protein>
<reference evidence="1 2" key="1">
    <citation type="submission" date="2018-05" db="EMBL/GenBank/DDBJ databases">
        <title>Genomic Encyclopedia of Type Strains, Phase IV (KMG-IV): sequencing the most valuable type-strain genomes for metagenomic binning, comparative biology and taxonomic classification.</title>
        <authorList>
            <person name="Goeker M."/>
        </authorList>
    </citation>
    <scope>NUCLEOTIDE SEQUENCE [LARGE SCALE GENOMIC DNA]</scope>
    <source>
        <strain evidence="1 2">DSM 44704</strain>
    </source>
</reference>
<evidence type="ECO:0000313" key="1">
    <source>
        <dbReference type="EMBL" id="PXX68462.1"/>
    </source>
</evidence>
<dbReference type="Proteomes" id="UP000247569">
    <property type="component" value="Unassembled WGS sequence"/>
</dbReference>
<dbReference type="SUPFAM" id="SSF52777">
    <property type="entry name" value="CoA-dependent acyltransferases"/>
    <property type="match status" value="1"/>
</dbReference>
<accession>A0A318K9Q3</accession>
<sequence length="436" mass="46245">MRPAGRLSVVDEIFLRTHRGLGTPIALQGLWRTADRLDPALLHEVHAALRTGPLGRRVIRPAVPGARRFWQPTTRAYPLALTDRPIDAATLLAWADAQGAGLDPEFGPGWRLSATALDDGGSLVSLACSHALADGRALVLAVDDALGGTGLSDAPKPCVEVRPDFDTTPSSAAGGGTLDESDWADARRQWSIIARGTARALRNGIPARPPAVTRRTATAPALPPTHGAVVQCAVADWDRAAAAHRGTANSLFIAVIANMLWASGFRADTIAASLPVDTRDEPRVDNDLAMTDITIDRADTPATIRDKARAAYERRMSGPGGMPEQLLQVLPDRWAYALSKGAGERDVLCSNIGTLPASLRTLGPHRCLGVAARAIHPGLTAERLPRTCLSGYLCRIADDYVLSLVSLDPSAFESPAALASSAQQTMLKYGLSARAW</sequence>
<evidence type="ECO:0008006" key="3">
    <source>
        <dbReference type="Google" id="ProtNLM"/>
    </source>
</evidence>
<dbReference type="AlphaFoldDB" id="A0A318K9Q3"/>
<dbReference type="OrthoDB" id="8183309at2"/>
<name>A0A318K9Q3_9NOCA</name>
<dbReference type="EMBL" id="QJKF01000002">
    <property type="protein sequence ID" value="PXX68462.1"/>
    <property type="molecule type" value="Genomic_DNA"/>
</dbReference>
<evidence type="ECO:0000313" key="2">
    <source>
        <dbReference type="Proteomes" id="UP000247569"/>
    </source>
</evidence>
<dbReference type="RefSeq" id="WP_040739059.1">
    <property type="nucleotide sequence ID" value="NZ_QJKF01000002.1"/>
</dbReference>